<dbReference type="InterPro" id="IPR050253">
    <property type="entry name" value="Seed_Storage-Functional"/>
</dbReference>
<organism evidence="4 5">
    <name type="scientific">Lactuca virosa</name>
    <dbReference type="NCBI Taxonomy" id="75947"/>
    <lineage>
        <taxon>Eukaryota</taxon>
        <taxon>Viridiplantae</taxon>
        <taxon>Streptophyta</taxon>
        <taxon>Embryophyta</taxon>
        <taxon>Tracheophyta</taxon>
        <taxon>Spermatophyta</taxon>
        <taxon>Magnoliopsida</taxon>
        <taxon>eudicotyledons</taxon>
        <taxon>Gunneridae</taxon>
        <taxon>Pentapetalae</taxon>
        <taxon>asterids</taxon>
        <taxon>campanulids</taxon>
        <taxon>Asterales</taxon>
        <taxon>Asteraceae</taxon>
        <taxon>Cichorioideae</taxon>
        <taxon>Cichorieae</taxon>
        <taxon>Lactucinae</taxon>
        <taxon>Lactuca</taxon>
    </lineage>
</organism>
<dbReference type="InterPro" id="IPR014710">
    <property type="entry name" value="RmlC-like_jellyroll"/>
</dbReference>
<dbReference type="AlphaFoldDB" id="A0AAU9NHF0"/>
<feature type="domain" description="Cupin type-1" evidence="3">
    <location>
        <begin position="268"/>
        <end position="422"/>
    </location>
</feature>
<dbReference type="InterPro" id="IPR011051">
    <property type="entry name" value="RmlC_Cupin_sf"/>
</dbReference>
<dbReference type="CDD" id="cd02244">
    <property type="entry name" value="cupin_7S_vicilin-like_N"/>
    <property type="match status" value="1"/>
</dbReference>
<reference evidence="4 5" key="1">
    <citation type="submission" date="2022-01" db="EMBL/GenBank/DDBJ databases">
        <authorList>
            <person name="Xiong W."/>
            <person name="Schranz E."/>
        </authorList>
    </citation>
    <scope>NUCLEOTIDE SEQUENCE [LARGE SCALE GENOMIC DNA]</scope>
</reference>
<name>A0AAU9NHF0_9ASTR</name>
<protein>
    <recommendedName>
        <fullName evidence="3">Cupin type-1 domain-containing protein</fullName>
    </recommendedName>
</protein>
<dbReference type="SUPFAM" id="SSF51182">
    <property type="entry name" value="RmlC-like cupins"/>
    <property type="match status" value="1"/>
</dbReference>
<feature type="region of interest" description="Disordered" evidence="1">
    <location>
        <begin position="443"/>
        <end position="514"/>
    </location>
</feature>
<sequence>MKANPFSISLSLTLITSTYFLLPLIFYFPHATRAVAAAGGGGSGGSVPVIDGPTVRKDERWPLLSSEFGEISAVKISDGRNGSYHLHFITMDTQSLLLPVQLYSEMILYVNSGSGSLSWMDVNKDDDKLQQVNLKSGDVYRLQPETVFYLENNLVDNDGQELQIYAIFSDSDDELLQNKQGDEVYAGVHDLVLGFDNVVLQAALNLPGELMEELRAGKRQPLIVQGLPVVNNSMGEVGSRVTSSFLGTKNNDIFNIQNKKDKNKKKAYNIHESDHDVENCYGWSAFVTKKQLDVLKDTDFSVFMVNLTKGSMIGPHWNPRSAEIAIVLHGQGMVQVVCPTITNEKVCKNSRFKVAEGDVFVVPRYHPMAQISFNNDTFVFMGFTLTSKDSFPQYLAGKLSILQNLDKTVLVKSFNVSNMTMDQVLSAKKESILLDCTSCAEDEERAMEEEEGREREGGRGGGGEGKQETERKGEIAIRRKEEEVGMEREFGRDRGGKSQEEKMDGERTRMEKEKVVEVERKVEGVVIKDGKRHKRKGKYL</sequence>
<feature type="transmembrane region" description="Helical" evidence="2">
    <location>
        <begin position="6"/>
        <end position="28"/>
    </location>
</feature>
<evidence type="ECO:0000256" key="2">
    <source>
        <dbReference type="SAM" id="Phobius"/>
    </source>
</evidence>
<dbReference type="PANTHER" id="PTHR31189:SF50">
    <property type="entry name" value="RMLC-LIKE JELLY ROLL FOLD PROTEIN-RELATED"/>
    <property type="match status" value="1"/>
</dbReference>
<gene>
    <name evidence="4" type="ORF">LVIROSA_LOCUS23613</name>
</gene>
<keyword evidence="2" id="KW-0812">Transmembrane</keyword>
<keyword evidence="2" id="KW-0472">Membrane</keyword>
<dbReference type="Pfam" id="PF00190">
    <property type="entry name" value="Cupin_1"/>
    <property type="match status" value="1"/>
</dbReference>
<keyword evidence="5" id="KW-1185">Reference proteome</keyword>
<dbReference type="PANTHER" id="PTHR31189">
    <property type="entry name" value="OS03G0336100 PROTEIN-RELATED"/>
    <property type="match status" value="1"/>
</dbReference>
<evidence type="ECO:0000256" key="1">
    <source>
        <dbReference type="SAM" id="MobiDB-lite"/>
    </source>
</evidence>
<comment type="caution">
    <text evidence="4">The sequence shown here is derived from an EMBL/GenBank/DDBJ whole genome shotgun (WGS) entry which is preliminary data.</text>
</comment>
<evidence type="ECO:0000313" key="4">
    <source>
        <dbReference type="EMBL" id="CAH1437276.1"/>
    </source>
</evidence>
<dbReference type="Gene3D" id="2.60.120.10">
    <property type="entry name" value="Jelly Rolls"/>
    <property type="match status" value="2"/>
</dbReference>
<dbReference type="CDD" id="cd02245">
    <property type="entry name" value="cupin_7S_vicilin-like_C"/>
    <property type="match status" value="1"/>
</dbReference>
<dbReference type="EMBL" id="CAKMRJ010004445">
    <property type="protein sequence ID" value="CAH1437276.1"/>
    <property type="molecule type" value="Genomic_DNA"/>
</dbReference>
<proteinExistence type="predicted"/>
<dbReference type="SMART" id="SM00835">
    <property type="entry name" value="Cupin_1"/>
    <property type="match status" value="1"/>
</dbReference>
<evidence type="ECO:0000313" key="5">
    <source>
        <dbReference type="Proteomes" id="UP001157418"/>
    </source>
</evidence>
<feature type="compositionally biased region" description="Basic and acidic residues" evidence="1">
    <location>
        <begin position="465"/>
        <end position="514"/>
    </location>
</feature>
<dbReference type="InterPro" id="IPR006045">
    <property type="entry name" value="Cupin_1"/>
</dbReference>
<dbReference type="Proteomes" id="UP001157418">
    <property type="component" value="Unassembled WGS sequence"/>
</dbReference>
<accession>A0AAU9NHF0</accession>
<evidence type="ECO:0000259" key="3">
    <source>
        <dbReference type="SMART" id="SM00835"/>
    </source>
</evidence>
<keyword evidence="2" id="KW-1133">Transmembrane helix</keyword>